<dbReference type="SMART" id="SM00065">
    <property type="entry name" value="GAF"/>
    <property type="match status" value="1"/>
</dbReference>
<dbReference type="InterPro" id="IPR029016">
    <property type="entry name" value="GAF-like_dom_sf"/>
</dbReference>
<dbReference type="InterPro" id="IPR003018">
    <property type="entry name" value="GAF"/>
</dbReference>
<organism evidence="2 3">
    <name type="scientific">Phormidium tenue NIES-30</name>
    <dbReference type="NCBI Taxonomy" id="549789"/>
    <lineage>
        <taxon>Bacteria</taxon>
        <taxon>Bacillati</taxon>
        <taxon>Cyanobacteriota</taxon>
        <taxon>Cyanophyceae</taxon>
        <taxon>Oscillatoriophycideae</taxon>
        <taxon>Oscillatoriales</taxon>
        <taxon>Oscillatoriaceae</taxon>
        <taxon>Phormidium</taxon>
    </lineage>
</organism>
<dbReference type="EMBL" id="MRCG01000019">
    <property type="protein sequence ID" value="OKH44961.1"/>
    <property type="molecule type" value="Genomic_DNA"/>
</dbReference>
<dbReference type="Gene3D" id="3.30.450.40">
    <property type="match status" value="1"/>
</dbReference>
<protein>
    <submittedName>
        <fullName evidence="2">Diguanylate cyclase</fullName>
    </submittedName>
</protein>
<dbReference type="SMART" id="SM00267">
    <property type="entry name" value="GGDEF"/>
    <property type="match status" value="1"/>
</dbReference>
<reference evidence="2 3" key="1">
    <citation type="submission" date="2016-11" db="EMBL/GenBank/DDBJ databases">
        <title>Draft Genome Sequences of Nine Cyanobacterial Strains from Diverse Habitats.</title>
        <authorList>
            <person name="Zhu T."/>
            <person name="Hou S."/>
            <person name="Lu X."/>
            <person name="Hess W.R."/>
        </authorList>
    </citation>
    <scope>NUCLEOTIDE SEQUENCE [LARGE SCALE GENOMIC DNA]</scope>
    <source>
        <strain evidence="2 3">NIES-30</strain>
    </source>
</reference>
<dbReference type="PROSITE" id="PS50887">
    <property type="entry name" value="GGDEF"/>
    <property type="match status" value="1"/>
</dbReference>
<dbReference type="PANTHER" id="PTHR45138:SF9">
    <property type="entry name" value="DIGUANYLATE CYCLASE DGCM-RELATED"/>
    <property type="match status" value="1"/>
</dbReference>
<keyword evidence="3" id="KW-1185">Reference proteome</keyword>
<dbReference type="Gene3D" id="3.30.70.270">
    <property type="match status" value="1"/>
</dbReference>
<dbReference type="GO" id="GO:0052621">
    <property type="term" value="F:diguanylate cyclase activity"/>
    <property type="evidence" value="ECO:0007669"/>
    <property type="project" value="TreeGrafter"/>
</dbReference>
<dbReference type="InterPro" id="IPR000160">
    <property type="entry name" value="GGDEF_dom"/>
</dbReference>
<dbReference type="RefSeq" id="WP_073610402.1">
    <property type="nucleotide sequence ID" value="NZ_MRCG01000019.1"/>
</dbReference>
<name>A0A1U7J034_9CYAN</name>
<dbReference type="SUPFAM" id="SSF55781">
    <property type="entry name" value="GAF domain-like"/>
    <property type="match status" value="1"/>
</dbReference>
<feature type="domain" description="GGDEF" evidence="1">
    <location>
        <begin position="254"/>
        <end position="384"/>
    </location>
</feature>
<evidence type="ECO:0000313" key="3">
    <source>
        <dbReference type="Proteomes" id="UP000185557"/>
    </source>
</evidence>
<gene>
    <name evidence="2" type="ORF">NIES30_20940</name>
</gene>
<dbReference type="OrthoDB" id="9812358at2"/>
<comment type="caution">
    <text evidence="2">The sequence shown here is derived from an EMBL/GenBank/DDBJ whole genome shotgun (WGS) entry which is preliminary data.</text>
</comment>
<dbReference type="GO" id="GO:1902201">
    <property type="term" value="P:negative regulation of bacterial-type flagellum-dependent cell motility"/>
    <property type="evidence" value="ECO:0007669"/>
    <property type="project" value="TreeGrafter"/>
</dbReference>
<evidence type="ECO:0000313" key="2">
    <source>
        <dbReference type="EMBL" id="OKH44961.1"/>
    </source>
</evidence>
<dbReference type="Proteomes" id="UP000185557">
    <property type="component" value="Unassembled WGS sequence"/>
</dbReference>
<proteinExistence type="predicted"/>
<evidence type="ECO:0000259" key="1">
    <source>
        <dbReference type="PROSITE" id="PS50887"/>
    </source>
</evidence>
<dbReference type="CDD" id="cd01949">
    <property type="entry name" value="GGDEF"/>
    <property type="match status" value="1"/>
</dbReference>
<dbReference type="Pfam" id="PF13185">
    <property type="entry name" value="GAF_2"/>
    <property type="match status" value="1"/>
</dbReference>
<dbReference type="STRING" id="549789.NIES30_20940"/>
<dbReference type="InterPro" id="IPR029787">
    <property type="entry name" value="Nucleotide_cyclase"/>
</dbReference>
<dbReference type="InterPro" id="IPR043128">
    <property type="entry name" value="Rev_trsase/Diguanyl_cyclase"/>
</dbReference>
<dbReference type="GO" id="GO:0043709">
    <property type="term" value="P:cell adhesion involved in single-species biofilm formation"/>
    <property type="evidence" value="ECO:0007669"/>
    <property type="project" value="TreeGrafter"/>
</dbReference>
<dbReference type="NCBIfam" id="TIGR00254">
    <property type="entry name" value="GGDEF"/>
    <property type="match status" value="1"/>
</dbReference>
<dbReference type="SUPFAM" id="SSF55073">
    <property type="entry name" value="Nucleotide cyclase"/>
    <property type="match status" value="1"/>
</dbReference>
<accession>A0A1U7J034</accession>
<sequence length="386" mass="43647">MVTLQDHAQAALLSCFLDPSDAPEIIQYIQAMERLLIVVQELSLARSLERVMEIVRHAARELTASDGACFVLKDNESCYYADEEAIAPLWKGQRFPLDACISGWTMRHRIPAVITNVSQDERIPWLAYEPTFIQSLAVVPIRTLDPIGAIGTYWAAQREPLPQDIKILQALADTTAVAIENVQVYAELEQRVNSRTVELQCTNQKLAAEIQERRVAEETVHRLSLTDELTKLHNRRGFFLLAEQQLKLAHRLGTAFNVLFVDIDGLKRINDMQGHEAGDAVICAAAAILKETFRESDILARLGGDEFVVLAPGTPADWDKLLKRLQFRVNQFNRWRNAPFVLSMSVGAHPYYPNETKSLEEILALADFQMYEQKRRKRFTASSSAD</sequence>
<dbReference type="InterPro" id="IPR050469">
    <property type="entry name" value="Diguanylate_Cyclase"/>
</dbReference>
<dbReference type="AlphaFoldDB" id="A0A1U7J034"/>
<dbReference type="Pfam" id="PF00990">
    <property type="entry name" value="GGDEF"/>
    <property type="match status" value="1"/>
</dbReference>
<dbReference type="PANTHER" id="PTHR45138">
    <property type="entry name" value="REGULATORY COMPONENTS OF SENSORY TRANSDUCTION SYSTEM"/>
    <property type="match status" value="1"/>
</dbReference>
<dbReference type="GO" id="GO:0005886">
    <property type="term" value="C:plasma membrane"/>
    <property type="evidence" value="ECO:0007669"/>
    <property type="project" value="TreeGrafter"/>
</dbReference>